<dbReference type="SUPFAM" id="SSF50405">
    <property type="entry name" value="Actin-crosslinking proteins"/>
    <property type="match status" value="1"/>
</dbReference>
<dbReference type="PANTHER" id="PTHR31205">
    <property type="entry name" value="ACTIN CROSS-LINKING PROTEIN (DUF569)"/>
    <property type="match status" value="1"/>
</dbReference>
<keyword evidence="5" id="KW-1185">Reference proteome</keyword>
<dbReference type="OrthoDB" id="785751at2759"/>
<accession>A0A835V362</accession>
<dbReference type="FunFam" id="2.80.10.50:FF:000067">
    <property type="entry name" value="BnaC05g19630D protein"/>
    <property type="match status" value="1"/>
</dbReference>
<feature type="domain" description="DUF569" evidence="2">
    <location>
        <begin position="1"/>
        <end position="143"/>
    </location>
</feature>
<dbReference type="Pfam" id="PF04601">
    <property type="entry name" value="DUF569"/>
    <property type="match status" value="1"/>
</dbReference>
<dbReference type="Pfam" id="PF22932">
    <property type="entry name" value="Ubiq_DUF_assoc"/>
    <property type="match status" value="1"/>
</dbReference>
<gene>
    <name evidence="4" type="ORF">HPP92_012249</name>
</gene>
<evidence type="ECO:0000259" key="2">
    <source>
        <dbReference type="Pfam" id="PF04601"/>
    </source>
</evidence>
<name>A0A835V362_VANPL</name>
<protein>
    <recommendedName>
        <fullName evidence="6">DUF569 domain-containing protein</fullName>
    </recommendedName>
</protein>
<reference evidence="4 5" key="1">
    <citation type="journal article" date="2020" name="Nat. Food">
        <title>A phased Vanilla planifolia genome enables genetic improvement of flavour and production.</title>
        <authorList>
            <person name="Hasing T."/>
            <person name="Tang H."/>
            <person name="Brym M."/>
            <person name="Khazi F."/>
            <person name="Huang T."/>
            <person name="Chambers A.H."/>
        </authorList>
    </citation>
    <scope>NUCLEOTIDE SEQUENCE [LARGE SCALE GENOMIC DNA]</scope>
    <source>
        <tissue evidence="4">Leaf</tissue>
    </source>
</reference>
<comment type="caution">
    <text evidence="4">The sequence shown here is derived from an EMBL/GenBank/DDBJ whole genome shotgun (WGS) entry which is preliminary data.</text>
</comment>
<dbReference type="EMBL" id="JADCNL010000005">
    <property type="protein sequence ID" value="KAG0481391.1"/>
    <property type="molecule type" value="Genomic_DNA"/>
</dbReference>
<evidence type="ECO:0000313" key="5">
    <source>
        <dbReference type="Proteomes" id="UP000636800"/>
    </source>
</evidence>
<dbReference type="InterPro" id="IPR054726">
    <property type="entry name" value="Ubiq_DUF569-assoc"/>
</dbReference>
<dbReference type="InterPro" id="IPR008999">
    <property type="entry name" value="Actin-crosslinking"/>
</dbReference>
<dbReference type="PANTHER" id="PTHR31205:SF69">
    <property type="entry name" value="ACTIN CROSS-LINKING PROTEIN (DUF569)"/>
    <property type="match status" value="1"/>
</dbReference>
<dbReference type="Gene3D" id="2.80.10.50">
    <property type="match status" value="1"/>
</dbReference>
<dbReference type="CDD" id="cd23340">
    <property type="entry name" value="beta-trefoil_FSCN_ACP-like"/>
    <property type="match status" value="1"/>
</dbReference>
<evidence type="ECO:0000256" key="1">
    <source>
        <dbReference type="SAM" id="MobiDB-lite"/>
    </source>
</evidence>
<dbReference type="Proteomes" id="UP000636800">
    <property type="component" value="Chromosome 5"/>
</dbReference>
<evidence type="ECO:0000313" key="4">
    <source>
        <dbReference type="EMBL" id="KAG0481391.1"/>
    </source>
</evidence>
<evidence type="ECO:0008006" key="6">
    <source>
        <dbReference type="Google" id="ProtNLM"/>
    </source>
</evidence>
<feature type="domain" description="DUF569" evidence="3">
    <location>
        <begin position="207"/>
        <end position="283"/>
    </location>
</feature>
<dbReference type="AlphaFoldDB" id="A0A835V362"/>
<proteinExistence type="predicted"/>
<feature type="region of interest" description="Disordered" evidence="1">
    <location>
        <begin position="161"/>
        <end position="203"/>
    </location>
</feature>
<evidence type="ECO:0000259" key="3">
    <source>
        <dbReference type="Pfam" id="PF22932"/>
    </source>
</evidence>
<organism evidence="4 5">
    <name type="scientific">Vanilla planifolia</name>
    <name type="common">Vanilla</name>
    <dbReference type="NCBI Taxonomy" id="51239"/>
    <lineage>
        <taxon>Eukaryota</taxon>
        <taxon>Viridiplantae</taxon>
        <taxon>Streptophyta</taxon>
        <taxon>Embryophyta</taxon>
        <taxon>Tracheophyta</taxon>
        <taxon>Spermatophyta</taxon>
        <taxon>Magnoliopsida</taxon>
        <taxon>Liliopsida</taxon>
        <taxon>Asparagales</taxon>
        <taxon>Orchidaceae</taxon>
        <taxon>Vanilloideae</taxon>
        <taxon>Vanilleae</taxon>
        <taxon>Vanilla</taxon>
    </lineage>
</organism>
<dbReference type="InterPro" id="IPR007679">
    <property type="entry name" value="DUF569"/>
</dbReference>
<feature type="compositionally biased region" description="Low complexity" evidence="1">
    <location>
        <begin position="172"/>
        <end position="201"/>
    </location>
</feature>
<sequence>MELFRRAKAVRLRSHNDKYLLAEEDEERVCQGRNGSTRRARWEVELVEDEQSLVRLKSCYGKYLSASNEPFLLGLTGCKVLQFAPRHLDFSHSSLEWEPILDGLQVKLKTRRGNFLRANGGLPPWRNSVTHDIPHVHHDWILWNVDIVEIRTYSSAPSPAVVEDESVASPPKSGFSKQESFSSSSSGSPRKSFSSSTNDSPSKSDCRIIHYVVANNEGFVEKGAEEFTFCFKGNSVEELKQNLEEETELHDIIICTRSPINGKLYPLRLHLPPNKTTMNVVVVLASSRVTKTFVKQEDPL</sequence>